<comment type="caution">
    <text evidence="1">The sequence shown here is derived from an EMBL/GenBank/DDBJ whole genome shotgun (WGS) entry which is preliminary data.</text>
</comment>
<evidence type="ECO:0000313" key="1">
    <source>
        <dbReference type="EMBL" id="PIR90798.1"/>
    </source>
</evidence>
<accession>A0A2H0UVE7</accession>
<dbReference type="SUPFAM" id="SSF47413">
    <property type="entry name" value="lambda repressor-like DNA-binding domains"/>
    <property type="match status" value="1"/>
</dbReference>
<gene>
    <name evidence="1" type="ORF">COU05_00020</name>
</gene>
<dbReference type="AlphaFoldDB" id="A0A2H0UVE7"/>
<sequence length="108" mass="12378">MNIKKILKNTGDYKANLFRRIQNPCFSKIYLETAFEEYQKDGDTKPLLLAMRDVAEAQGGIGKLAKKTSINRQHLYDVLANKHNPKLDNWLNILSALGFKIKLERATN</sequence>
<evidence type="ECO:0000313" key="2">
    <source>
        <dbReference type="Proteomes" id="UP000230132"/>
    </source>
</evidence>
<protein>
    <submittedName>
        <fullName evidence="1">Transcriptional regulator</fullName>
    </submittedName>
</protein>
<dbReference type="PANTHER" id="PTHR40275:SF1">
    <property type="entry name" value="SSL7038 PROTEIN"/>
    <property type="match status" value="1"/>
</dbReference>
<dbReference type="GO" id="GO:0003677">
    <property type="term" value="F:DNA binding"/>
    <property type="evidence" value="ECO:0007669"/>
    <property type="project" value="InterPro"/>
</dbReference>
<dbReference type="InterPro" id="IPR010982">
    <property type="entry name" value="Lambda_DNA-bd_dom_sf"/>
</dbReference>
<reference evidence="2" key="1">
    <citation type="submission" date="2017-09" db="EMBL/GenBank/DDBJ databases">
        <title>Depth-based differentiation of microbial function through sediment-hosted aquifers and enrichment of novel symbionts in the deep terrestrial subsurface.</title>
        <authorList>
            <person name="Probst A.J."/>
            <person name="Ladd B."/>
            <person name="Jarett J.K."/>
            <person name="Geller-Mcgrath D.E."/>
            <person name="Sieber C.M.K."/>
            <person name="Emerson J.B."/>
            <person name="Anantharaman K."/>
            <person name="Thomas B.C."/>
            <person name="Malmstrom R."/>
            <person name="Stieglmeier M."/>
            <person name="Klingl A."/>
            <person name="Woyke T."/>
            <person name="Ryan C.M."/>
            <person name="Banfield J.F."/>
        </authorList>
    </citation>
    <scope>NUCLEOTIDE SEQUENCE [LARGE SCALE GENOMIC DNA]</scope>
</reference>
<dbReference type="EMBL" id="PFAX01000001">
    <property type="protein sequence ID" value="PIR90798.1"/>
    <property type="molecule type" value="Genomic_DNA"/>
</dbReference>
<dbReference type="PANTHER" id="PTHR40275">
    <property type="entry name" value="SSL7038 PROTEIN"/>
    <property type="match status" value="1"/>
</dbReference>
<dbReference type="Proteomes" id="UP000230132">
    <property type="component" value="Unassembled WGS sequence"/>
</dbReference>
<proteinExistence type="predicted"/>
<organism evidence="1 2">
    <name type="scientific">bacterium (Candidatus Gribaldobacteria) CG10_big_fil_rev_8_21_14_0_10_37_21</name>
    <dbReference type="NCBI Taxonomy" id="2014275"/>
    <lineage>
        <taxon>Bacteria</taxon>
        <taxon>Candidatus Gribaldobacteria</taxon>
    </lineage>
</organism>
<dbReference type="Pfam" id="PF21716">
    <property type="entry name" value="dnstrm_HI1420"/>
    <property type="match status" value="1"/>
</dbReference>
<dbReference type="InterPro" id="IPR014057">
    <property type="entry name" value="HI1420"/>
</dbReference>
<name>A0A2H0UVE7_9BACT</name>